<evidence type="ECO:0000313" key="3">
    <source>
        <dbReference type="Proteomes" id="UP000633943"/>
    </source>
</evidence>
<gene>
    <name evidence="2" type="ORF">GPA24_03080</name>
</gene>
<organism evidence="2 3">
    <name type="scientific">Aromatoleum bremense</name>
    <dbReference type="NCBI Taxonomy" id="76115"/>
    <lineage>
        <taxon>Bacteria</taxon>
        <taxon>Pseudomonadati</taxon>
        <taxon>Pseudomonadota</taxon>
        <taxon>Betaproteobacteria</taxon>
        <taxon>Rhodocyclales</taxon>
        <taxon>Rhodocyclaceae</taxon>
        <taxon>Aromatoleum</taxon>
    </lineage>
</organism>
<keyword evidence="3" id="KW-1185">Reference proteome</keyword>
<comment type="caution">
    <text evidence="2">The sequence shown here is derived from an EMBL/GenBank/DDBJ whole genome shotgun (WGS) entry which is preliminary data.</text>
</comment>
<keyword evidence="1 2" id="KW-0812">Transmembrane</keyword>
<reference evidence="2 3" key="1">
    <citation type="submission" date="2019-12" db="EMBL/GenBank/DDBJ databases">
        <title>Comparative genomics gives insights into the taxonomy of the Azoarcus-Aromatoleum group and reveals separate origins of nif in the plant-associated Azoarcus and non-plant-associated Aromatoleum sub-groups.</title>
        <authorList>
            <person name="Lafos M."/>
            <person name="Maluk M."/>
            <person name="Batista M."/>
            <person name="Junghare M."/>
            <person name="Carmona M."/>
            <person name="Faoro H."/>
            <person name="Cruz L.M."/>
            <person name="Battistoni F."/>
            <person name="De Souza E."/>
            <person name="Pedrosa F."/>
            <person name="Chen W.-M."/>
            <person name="Poole P.S."/>
            <person name="Dixon R.A."/>
            <person name="James E.K."/>
        </authorList>
    </citation>
    <scope>NUCLEOTIDE SEQUENCE [LARGE SCALE GENOMIC DNA]</scope>
    <source>
        <strain evidence="2 3">PbN1</strain>
    </source>
</reference>
<dbReference type="EMBL" id="WTVP01000005">
    <property type="protein sequence ID" value="NMG14535.1"/>
    <property type="molecule type" value="Genomic_DNA"/>
</dbReference>
<sequence length="66" mass="7001">MHVVVIVFLVLIVGSLASALVFLLRDQGKGRRTVHALALRVALSIALFVLLMAGFASGLITQRLGS</sequence>
<keyword evidence="1" id="KW-1133">Transmembrane helix</keyword>
<keyword evidence="1" id="KW-0472">Membrane</keyword>
<dbReference type="Proteomes" id="UP000633943">
    <property type="component" value="Unassembled WGS sequence"/>
</dbReference>
<evidence type="ECO:0000313" key="2">
    <source>
        <dbReference type="EMBL" id="NMG14535.1"/>
    </source>
</evidence>
<dbReference type="InterPro" id="IPR021313">
    <property type="entry name" value="DUF2909"/>
</dbReference>
<name>A0ABX1NRC3_9RHOO</name>
<accession>A0ABX1NRC3</accession>
<feature type="transmembrane region" description="Helical" evidence="1">
    <location>
        <begin position="6"/>
        <end position="25"/>
    </location>
</feature>
<protein>
    <submittedName>
        <fullName evidence="2">Twin transmembrane helix small protein</fullName>
    </submittedName>
</protein>
<proteinExistence type="predicted"/>
<dbReference type="RefSeq" id="WP_169116636.1">
    <property type="nucleotide sequence ID" value="NZ_CP059467.1"/>
</dbReference>
<dbReference type="NCBIfam" id="NF033233">
    <property type="entry name" value="twin_helix"/>
    <property type="match status" value="1"/>
</dbReference>
<dbReference type="Pfam" id="PF11137">
    <property type="entry name" value="DUF2909"/>
    <property type="match status" value="1"/>
</dbReference>
<evidence type="ECO:0000256" key="1">
    <source>
        <dbReference type="SAM" id="Phobius"/>
    </source>
</evidence>
<feature type="transmembrane region" description="Helical" evidence="1">
    <location>
        <begin position="37"/>
        <end position="60"/>
    </location>
</feature>